<dbReference type="AlphaFoldDB" id="A0A1B0AWC3"/>
<name>A0A1B0AWC3_9MUSC</name>
<keyword evidence="1" id="KW-1133">Transmembrane helix</keyword>
<feature type="transmembrane region" description="Helical" evidence="1">
    <location>
        <begin position="12"/>
        <end position="35"/>
    </location>
</feature>
<keyword evidence="1" id="KW-0812">Transmembrane</keyword>
<evidence type="ECO:0000256" key="1">
    <source>
        <dbReference type="SAM" id="Phobius"/>
    </source>
</evidence>
<dbReference type="EMBL" id="JXJN01004648">
    <property type="status" value="NOT_ANNOTATED_CDS"/>
    <property type="molecule type" value="Genomic_DNA"/>
</dbReference>
<protein>
    <recommendedName>
        <fullName evidence="4">Protein midgut expression 1</fullName>
    </recommendedName>
</protein>
<sequence>MYVNCCECALKIILSTIMSALLIVVVIGLIIYFAVYYKKDEVPPETHAQAKNLIDQLPKAMDKFLKALQ</sequence>
<dbReference type="EnsemblMetazoa" id="GPPI010932-RA">
    <property type="protein sequence ID" value="GPPI010932-PA"/>
    <property type="gene ID" value="GPPI010932"/>
</dbReference>
<accession>A0A1B0AWC3</accession>
<evidence type="ECO:0008006" key="4">
    <source>
        <dbReference type="Google" id="ProtNLM"/>
    </source>
</evidence>
<reference evidence="3" key="1">
    <citation type="submission" date="2015-01" db="EMBL/GenBank/DDBJ databases">
        <authorList>
            <person name="Aksoy S."/>
            <person name="Warren W."/>
            <person name="Wilson R.K."/>
        </authorList>
    </citation>
    <scope>NUCLEOTIDE SEQUENCE [LARGE SCALE GENOMIC DNA]</scope>
    <source>
        <strain evidence="3">IAEA</strain>
    </source>
</reference>
<reference evidence="2" key="2">
    <citation type="submission" date="2020-05" db="UniProtKB">
        <authorList>
            <consortium name="EnsemblMetazoa"/>
        </authorList>
    </citation>
    <scope>IDENTIFICATION</scope>
    <source>
        <strain evidence="2">IAEA</strain>
    </source>
</reference>
<keyword evidence="1" id="KW-0472">Membrane</keyword>
<dbReference type="Proteomes" id="UP000092460">
    <property type="component" value="Unassembled WGS sequence"/>
</dbReference>
<evidence type="ECO:0000313" key="3">
    <source>
        <dbReference type="Proteomes" id="UP000092460"/>
    </source>
</evidence>
<dbReference type="VEuPathDB" id="VectorBase:GPPI010932"/>
<proteinExistence type="predicted"/>
<keyword evidence="3" id="KW-1185">Reference proteome</keyword>
<organism evidence="2 3">
    <name type="scientific">Glossina palpalis gambiensis</name>
    <dbReference type="NCBI Taxonomy" id="67801"/>
    <lineage>
        <taxon>Eukaryota</taxon>
        <taxon>Metazoa</taxon>
        <taxon>Ecdysozoa</taxon>
        <taxon>Arthropoda</taxon>
        <taxon>Hexapoda</taxon>
        <taxon>Insecta</taxon>
        <taxon>Pterygota</taxon>
        <taxon>Neoptera</taxon>
        <taxon>Endopterygota</taxon>
        <taxon>Diptera</taxon>
        <taxon>Brachycera</taxon>
        <taxon>Muscomorpha</taxon>
        <taxon>Hippoboscoidea</taxon>
        <taxon>Glossinidae</taxon>
        <taxon>Glossina</taxon>
    </lineage>
</organism>
<evidence type="ECO:0000313" key="2">
    <source>
        <dbReference type="EnsemblMetazoa" id="GPPI010932-PA"/>
    </source>
</evidence>